<name>A0A7J0GV99_9ERIC</name>
<evidence type="ECO:0000313" key="5">
    <source>
        <dbReference type="Proteomes" id="UP000585474"/>
    </source>
</evidence>
<evidence type="ECO:0008006" key="6">
    <source>
        <dbReference type="Google" id="ProtNLM"/>
    </source>
</evidence>
<gene>
    <name evidence="4" type="ORF">Acr_24g0009650</name>
</gene>
<feature type="chain" id="PRO_5029716972" description="Transmembrane protein" evidence="3">
    <location>
        <begin position="26"/>
        <end position="109"/>
    </location>
</feature>
<feature type="region of interest" description="Disordered" evidence="1">
    <location>
        <begin position="29"/>
        <end position="65"/>
    </location>
</feature>
<feature type="signal peptide" evidence="3">
    <location>
        <begin position="1"/>
        <end position="25"/>
    </location>
</feature>
<keyword evidence="2" id="KW-0812">Transmembrane</keyword>
<keyword evidence="5" id="KW-1185">Reference proteome</keyword>
<dbReference type="PANTHER" id="PTHR36721:SF17">
    <property type="entry name" value="PROTEIN, PUTATIVE-RELATED"/>
    <property type="match status" value="1"/>
</dbReference>
<evidence type="ECO:0000256" key="2">
    <source>
        <dbReference type="SAM" id="Phobius"/>
    </source>
</evidence>
<evidence type="ECO:0000256" key="1">
    <source>
        <dbReference type="SAM" id="MobiDB-lite"/>
    </source>
</evidence>
<keyword evidence="2" id="KW-0472">Membrane</keyword>
<evidence type="ECO:0000256" key="3">
    <source>
        <dbReference type="SAM" id="SignalP"/>
    </source>
</evidence>
<keyword evidence="2" id="KW-1133">Transmembrane helix</keyword>
<dbReference type="AlphaFoldDB" id="A0A7J0GV99"/>
<feature type="compositionally biased region" description="Pro residues" evidence="1">
    <location>
        <begin position="30"/>
        <end position="42"/>
    </location>
</feature>
<protein>
    <recommendedName>
        <fullName evidence="6">Transmembrane protein</fullName>
    </recommendedName>
</protein>
<accession>A0A7J0GV99</accession>
<dbReference type="Proteomes" id="UP000585474">
    <property type="component" value="Unassembled WGS sequence"/>
</dbReference>
<evidence type="ECO:0000313" key="4">
    <source>
        <dbReference type="EMBL" id="GFZ14775.1"/>
    </source>
</evidence>
<dbReference type="PANTHER" id="PTHR36721">
    <property type="entry name" value="PROLINE-RICH FAMILY PROTEIN"/>
    <property type="match status" value="1"/>
</dbReference>
<organism evidence="4 5">
    <name type="scientific">Actinidia rufa</name>
    <dbReference type="NCBI Taxonomy" id="165716"/>
    <lineage>
        <taxon>Eukaryota</taxon>
        <taxon>Viridiplantae</taxon>
        <taxon>Streptophyta</taxon>
        <taxon>Embryophyta</taxon>
        <taxon>Tracheophyta</taxon>
        <taxon>Spermatophyta</taxon>
        <taxon>Magnoliopsida</taxon>
        <taxon>eudicotyledons</taxon>
        <taxon>Gunneridae</taxon>
        <taxon>Pentapetalae</taxon>
        <taxon>asterids</taxon>
        <taxon>Ericales</taxon>
        <taxon>Actinidiaceae</taxon>
        <taxon>Actinidia</taxon>
    </lineage>
</organism>
<keyword evidence="3" id="KW-0732">Signal</keyword>
<dbReference type="EMBL" id="BJWL01000024">
    <property type="protein sequence ID" value="GFZ14775.1"/>
    <property type="molecule type" value="Genomic_DNA"/>
</dbReference>
<comment type="caution">
    <text evidence="4">The sequence shown here is derived from an EMBL/GenBank/DDBJ whole genome shotgun (WGS) entry which is preliminary data.</text>
</comment>
<sequence length="109" mass="11556">MGRRLRTPFFLVLLLLFALEDFTFCAYSPAPAPHWPRKPSTPAPGADERPPPPLGPKGSKGMSGGQKAGIAIGVLAAAGVVGLGGMVYKKRRANIRRARFGSAARRTSL</sequence>
<feature type="transmembrane region" description="Helical" evidence="2">
    <location>
        <begin position="68"/>
        <end position="88"/>
    </location>
</feature>
<reference evidence="4 5" key="1">
    <citation type="submission" date="2019-07" db="EMBL/GenBank/DDBJ databases">
        <title>De Novo Assembly of kiwifruit Actinidia rufa.</title>
        <authorList>
            <person name="Sugita-Konishi S."/>
            <person name="Sato K."/>
            <person name="Mori E."/>
            <person name="Abe Y."/>
            <person name="Kisaki G."/>
            <person name="Hamano K."/>
            <person name="Suezawa K."/>
            <person name="Otani M."/>
            <person name="Fukuda T."/>
            <person name="Manabe T."/>
            <person name="Gomi K."/>
            <person name="Tabuchi M."/>
            <person name="Akimitsu K."/>
            <person name="Kataoka I."/>
        </authorList>
    </citation>
    <scope>NUCLEOTIDE SEQUENCE [LARGE SCALE GENOMIC DNA]</scope>
    <source>
        <strain evidence="5">cv. Fuchu</strain>
    </source>
</reference>
<proteinExistence type="predicted"/>